<proteinExistence type="predicted"/>
<evidence type="ECO:0000313" key="4">
    <source>
        <dbReference type="Proteomes" id="UP000886824"/>
    </source>
</evidence>
<dbReference type="PROSITE" id="PS50943">
    <property type="entry name" value="HTH_CROC1"/>
    <property type="match status" value="1"/>
</dbReference>
<dbReference type="PANTHER" id="PTHR46558:SF14">
    <property type="entry name" value="HTH-TYPE TRANSCRIPTIONAL REGULATOR ANSR"/>
    <property type="match status" value="1"/>
</dbReference>
<dbReference type="AlphaFoldDB" id="A0A9D1Z504"/>
<reference evidence="3" key="1">
    <citation type="journal article" date="2021" name="PeerJ">
        <title>Extensive microbial diversity within the chicken gut microbiome revealed by metagenomics and culture.</title>
        <authorList>
            <person name="Gilroy R."/>
            <person name="Ravi A."/>
            <person name="Getino M."/>
            <person name="Pursley I."/>
            <person name="Horton D.L."/>
            <person name="Alikhan N.F."/>
            <person name="Baker D."/>
            <person name="Gharbi K."/>
            <person name="Hall N."/>
            <person name="Watson M."/>
            <person name="Adriaenssens E.M."/>
            <person name="Foster-Nyarko E."/>
            <person name="Jarju S."/>
            <person name="Secka A."/>
            <person name="Antonio M."/>
            <person name="Oren A."/>
            <person name="Chaudhuri R.R."/>
            <person name="La Ragione R."/>
            <person name="Hildebrand F."/>
            <person name="Pallen M.J."/>
        </authorList>
    </citation>
    <scope>NUCLEOTIDE SEQUENCE</scope>
    <source>
        <strain evidence="3">CHK33-7979</strain>
    </source>
</reference>
<dbReference type="SUPFAM" id="SSF47413">
    <property type="entry name" value="lambda repressor-like DNA-binding domains"/>
    <property type="match status" value="1"/>
</dbReference>
<dbReference type="InterPro" id="IPR010982">
    <property type="entry name" value="Lambda_DNA-bd_dom_sf"/>
</dbReference>
<sequence>MYLPRLRIMRERMDLTQAKVAALLGIDQRVYSTYETGKREIPLRHLVVLADYYHVSTDYLLGRETK</sequence>
<dbReference type="EMBL" id="DXCX01000098">
    <property type="protein sequence ID" value="HIY74194.1"/>
    <property type="molecule type" value="Genomic_DNA"/>
</dbReference>
<organism evidence="3 4">
    <name type="scientific">Candidatus Intestinimonas merdavium</name>
    <dbReference type="NCBI Taxonomy" id="2838622"/>
    <lineage>
        <taxon>Bacteria</taxon>
        <taxon>Bacillati</taxon>
        <taxon>Bacillota</taxon>
        <taxon>Clostridia</taxon>
        <taxon>Eubacteriales</taxon>
        <taxon>Intestinimonas</taxon>
    </lineage>
</organism>
<dbReference type="CDD" id="cd00093">
    <property type="entry name" value="HTH_XRE"/>
    <property type="match status" value="1"/>
</dbReference>
<comment type="caution">
    <text evidence="3">The sequence shown here is derived from an EMBL/GenBank/DDBJ whole genome shotgun (WGS) entry which is preliminary data.</text>
</comment>
<dbReference type="Proteomes" id="UP000886824">
    <property type="component" value="Unassembled WGS sequence"/>
</dbReference>
<evidence type="ECO:0000313" key="3">
    <source>
        <dbReference type="EMBL" id="HIY74194.1"/>
    </source>
</evidence>
<protein>
    <submittedName>
        <fullName evidence="3">Helix-turn-helix domain-containing protein</fullName>
    </submittedName>
</protein>
<dbReference type="Pfam" id="PF01381">
    <property type="entry name" value="HTH_3"/>
    <property type="match status" value="1"/>
</dbReference>
<dbReference type="Gene3D" id="1.10.260.40">
    <property type="entry name" value="lambda repressor-like DNA-binding domains"/>
    <property type="match status" value="1"/>
</dbReference>
<feature type="domain" description="HTH cro/C1-type" evidence="2">
    <location>
        <begin position="6"/>
        <end position="60"/>
    </location>
</feature>
<name>A0A9D1Z504_9FIRM</name>
<dbReference type="SMART" id="SM00530">
    <property type="entry name" value="HTH_XRE"/>
    <property type="match status" value="1"/>
</dbReference>
<gene>
    <name evidence="3" type="ORF">H9826_09535</name>
</gene>
<dbReference type="InterPro" id="IPR001387">
    <property type="entry name" value="Cro/C1-type_HTH"/>
</dbReference>
<evidence type="ECO:0000259" key="2">
    <source>
        <dbReference type="PROSITE" id="PS50943"/>
    </source>
</evidence>
<accession>A0A9D1Z504</accession>
<dbReference type="PANTHER" id="PTHR46558">
    <property type="entry name" value="TRACRIPTIONAL REGULATORY PROTEIN-RELATED-RELATED"/>
    <property type="match status" value="1"/>
</dbReference>
<keyword evidence="1" id="KW-0238">DNA-binding</keyword>
<dbReference type="GO" id="GO:0003677">
    <property type="term" value="F:DNA binding"/>
    <property type="evidence" value="ECO:0007669"/>
    <property type="project" value="UniProtKB-KW"/>
</dbReference>
<reference evidence="3" key="2">
    <citation type="submission" date="2021-04" db="EMBL/GenBank/DDBJ databases">
        <authorList>
            <person name="Gilroy R."/>
        </authorList>
    </citation>
    <scope>NUCLEOTIDE SEQUENCE</scope>
    <source>
        <strain evidence="3">CHK33-7979</strain>
    </source>
</reference>
<evidence type="ECO:0000256" key="1">
    <source>
        <dbReference type="ARBA" id="ARBA00023125"/>
    </source>
</evidence>